<feature type="transmembrane region" description="Helical" evidence="6">
    <location>
        <begin position="393"/>
        <end position="415"/>
    </location>
</feature>
<dbReference type="AlphaFoldDB" id="A0A9D1CQA5"/>
<reference evidence="7" key="1">
    <citation type="submission" date="2020-10" db="EMBL/GenBank/DDBJ databases">
        <authorList>
            <person name="Gilroy R."/>
        </authorList>
    </citation>
    <scope>NUCLEOTIDE SEQUENCE</scope>
    <source>
        <strain evidence="7">ChiSxjej2B14-6234</strain>
    </source>
</reference>
<dbReference type="PANTHER" id="PTHR23513">
    <property type="entry name" value="INTEGRAL MEMBRANE EFFLUX PROTEIN-RELATED"/>
    <property type="match status" value="1"/>
</dbReference>
<dbReference type="SUPFAM" id="SSF103473">
    <property type="entry name" value="MFS general substrate transporter"/>
    <property type="match status" value="1"/>
</dbReference>
<name>A0A9D1CQA5_9FIRM</name>
<comment type="subcellular location">
    <subcellularLocation>
        <location evidence="1">Cell membrane</location>
        <topology evidence="1">Multi-pass membrane protein</topology>
    </subcellularLocation>
</comment>
<dbReference type="EMBL" id="DVFJ01000006">
    <property type="protein sequence ID" value="HIQ70908.1"/>
    <property type="molecule type" value="Genomic_DNA"/>
</dbReference>
<evidence type="ECO:0000256" key="6">
    <source>
        <dbReference type="SAM" id="Phobius"/>
    </source>
</evidence>
<evidence type="ECO:0000256" key="3">
    <source>
        <dbReference type="ARBA" id="ARBA00022692"/>
    </source>
</evidence>
<dbReference type="InterPro" id="IPR011701">
    <property type="entry name" value="MFS"/>
</dbReference>
<feature type="transmembrane region" description="Helical" evidence="6">
    <location>
        <begin position="220"/>
        <end position="242"/>
    </location>
</feature>
<dbReference type="Proteomes" id="UP000886887">
    <property type="component" value="Unassembled WGS sequence"/>
</dbReference>
<dbReference type="InterPro" id="IPR036259">
    <property type="entry name" value="MFS_trans_sf"/>
</dbReference>
<evidence type="ECO:0000313" key="8">
    <source>
        <dbReference type="Proteomes" id="UP000886887"/>
    </source>
</evidence>
<evidence type="ECO:0000256" key="2">
    <source>
        <dbReference type="ARBA" id="ARBA00022475"/>
    </source>
</evidence>
<sequence>MNDERRKLTSYLALLGTQSFSALGSGMTRFALVIWLYQTSGSALETALLSVCSYAPYVTASIFAGALSDRWDKRRVMLACDLCAAVCTVVTLCLLRAGALRPWHLYVLNAVNGLMGTLQQPASDVAATLLVPPAWYQRSSGLRSLSHSLNTLLTPVFATALFALAGMEAVIAFDLGTFALAFAVLLCCIRIPPVPRADGAARQGVLSDARAGLRFVRGQPLVLTLMLYLACINLVASAYEAALPALLLSRGGEAALGLVNACAGAATLLGSALAALLPAPRERVRVIRLTLLLSMSTENFLLAFGRTPIAWCVGSVLGWLAIPLMNANLDVILRSSIPPGMQGRVYACRNTLQFFTIPLGYLAGGLLVDRVFQPLMDASDPTGVLARLFGRDAGAGAALTFFALGVAGVLVCLIFNRLLRGHVWRDAGRV</sequence>
<feature type="transmembrane region" description="Helical" evidence="6">
    <location>
        <begin position="300"/>
        <end position="322"/>
    </location>
</feature>
<keyword evidence="2" id="KW-1003">Cell membrane</keyword>
<proteinExistence type="predicted"/>
<evidence type="ECO:0000313" key="7">
    <source>
        <dbReference type="EMBL" id="HIQ70908.1"/>
    </source>
</evidence>
<comment type="caution">
    <text evidence="7">The sequence shown here is derived from an EMBL/GenBank/DDBJ whole genome shotgun (WGS) entry which is preliminary data.</text>
</comment>
<dbReference type="Pfam" id="PF07690">
    <property type="entry name" value="MFS_1"/>
    <property type="match status" value="1"/>
</dbReference>
<dbReference type="GO" id="GO:0022857">
    <property type="term" value="F:transmembrane transporter activity"/>
    <property type="evidence" value="ECO:0007669"/>
    <property type="project" value="InterPro"/>
</dbReference>
<feature type="transmembrane region" description="Helical" evidence="6">
    <location>
        <begin position="43"/>
        <end position="64"/>
    </location>
</feature>
<gene>
    <name evidence="7" type="ORF">IAB73_01700</name>
</gene>
<protein>
    <submittedName>
        <fullName evidence="7">MFS transporter</fullName>
    </submittedName>
</protein>
<dbReference type="CDD" id="cd06173">
    <property type="entry name" value="MFS_MefA_like"/>
    <property type="match status" value="1"/>
</dbReference>
<reference evidence="7" key="2">
    <citation type="journal article" date="2021" name="PeerJ">
        <title>Extensive microbial diversity within the chicken gut microbiome revealed by metagenomics and culture.</title>
        <authorList>
            <person name="Gilroy R."/>
            <person name="Ravi A."/>
            <person name="Getino M."/>
            <person name="Pursley I."/>
            <person name="Horton D.L."/>
            <person name="Alikhan N.F."/>
            <person name="Baker D."/>
            <person name="Gharbi K."/>
            <person name="Hall N."/>
            <person name="Watson M."/>
            <person name="Adriaenssens E.M."/>
            <person name="Foster-Nyarko E."/>
            <person name="Jarju S."/>
            <person name="Secka A."/>
            <person name="Antonio M."/>
            <person name="Oren A."/>
            <person name="Chaudhuri R.R."/>
            <person name="La Ragione R."/>
            <person name="Hildebrand F."/>
            <person name="Pallen M.J."/>
        </authorList>
    </citation>
    <scope>NUCLEOTIDE SEQUENCE</scope>
    <source>
        <strain evidence="7">ChiSxjej2B14-6234</strain>
    </source>
</reference>
<evidence type="ECO:0000256" key="4">
    <source>
        <dbReference type="ARBA" id="ARBA00022989"/>
    </source>
</evidence>
<feature type="transmembrane region" description="Helical" evidence="6">
    <location>
        <begin position="171"/>
        <end position="189"/>
    </location>
</feature>
<keyword evidence="3 6" id="KW-0812">Transmembrane</keyword>
<feature type="transmembrane region" description="Helical" evidence="6">
    <location>
        <begin position="12"/>
        <end position="37"/>
    </location>
</feature>
<keyword evidence="4 6" id="KW-1133">Transmembrane helix</keyword>
<feature type="transmembrane region" description="Helical" evidence="6">
    <location>
        <begin position="76"/>
        <end position="98"/>
    </location>
</feature>
<dbReference type="PANTHER" id="PTHR23513:SF6">
    <property type="entry name" value="MAJOR FACILITATOR SUPERFAMILY ASSOCIATED DOMAIN-CONTAINING PROTEIN"/>
    <property type="match status" value="1"/>
</dbReference>
<dbReference type="Gene3D" id="1.20.1250.20">
    <property type="entry name" value="MFS general substrate transporter like domains"/>
    <property type="match status" value="1"/>
</dbReference>
<dbReference type="GO" id="GO:0005886">
    <property type="term" value="C:plasma membrane"/>
    <property type="evidence" value="ECO:0007669"/>
    <property type="project" value="UniProtKB-SubCell"/>
</dbReference>
<keyword evidence="5 6" id="KW-0472">Membrane</keyword>
<evidence type="ECO:0000256" key="5">
    <source>
        <dbReference type="ARBA" id="ARBA00023136"/>
    </source>
</evidence>
<evidence type="ECO:0000256" key="1">
    <source>
        <dbReference type="ARBA" id="ARBA00004651"/>
    </source>
</evidence>
<feature type="transmembrane region" description="Helical" evidence="6">
    <location>
        <begin position="254"/>
        <end position="279"/>
    </location>
</feature>
<accession>A0A9D1CQA5</accession>
<organism evidence="7 8">
    <name type="scientific">Candidatus Onthenecus intestinigallinarum</name>
    <dbReference type="NCBI Taxonomy" id="2840875"/>
    <lineage>
        <taxon>Bacteria</taxon>
        <taxon>Bacillati</taxon>
        <taxon>Bacillota</taxon>
        <taxon>Clostridia</taxon>
        <taxon>Eubacteriales</taxon>
        <taxon>Candidatus Onthenecus</taxon>
    </lineage>
</organism>